<name>A6HA03_RAT</name>
<evidence type="ECO:0000313" key="2">
    <source>
        <dbReference type="Proteomes" id="UP000234681"/>
    </source>
</evidence>
<evidence type="ECO:0000313" key="1">
    <source>
        <dbReference type="EMBL" id="EDM02858.1"/>
    </source>
</evidence>
<reference evidence="2" key="1">
    <citation type="submission" date="2005-09" db="EMBL/GenBank/DDBJ databases">
        <authorList>
            <person name="Mural R.J."/>
            <person name="Li P.W."/>
            <person name="Adams M.D."/>
            <person name="Amanatides P.G."/>
            <person name="Baden-Tillson H."/>
            <person name="Barnstead M."/>
            <person name="Chin S.H."/>
            <person name="Dew I."/>
            <person name="Evans C.A."/>
            <person name="Ferriera S."/>
            <person name="Flanigan M."/>
            <person name="Fosler C."/>
            <person name="Glodek A."/>
            <person name="Gu Z."/>
            <person name="Holt R.A."/>
            <person name="Jennings D."/>
            <person name="Kraft C.L."/>
            <person name="Lu F."/>
            <person name="Nguyen T."/>
            <person name="Nusskern D.R."/>
            <person name="Pfannkoch C.M."/>
            <person name="Sitter C."/>
            <person name="Sutton G.G."/>
            <person name="Venter J.C."/>
            <person name="Wang Z."/>
            <person name="Woodage T."/>
            <person name="Zheng X.H."/>
            <person name="Zhong F."/>
        </authorList>
    </citation>
    <scope>NUCLEOTIDE SEQUENCE [LARGE SCALE GENOMIC DNA]</scope>
    <source>
        <strain>BN</strain>
        <strain evidence="2">Sprague-Dawley</strain>
    </source>
</reference>
<dbReference type="AlphaFoldDB" id="A6HA03"/>
<gene>
    <name evidence="1" type="ORF">rCG_61733</name>
</gene>
<dbReference type="EMBL" id="CH473947">
    <property type="protein sequence ID" value="EDM02858.1"/>
    <property type="molecule type" value="Genomic_DNA"/>
</dbReference>
<accession>A6HA03</accession>
<proteinExistence type="predicted"/>
<organism evidence="1 2">
    <name type="scientific">Rattus norvegicus</name>
    <name type="common">Rat</name>
    <dbReference type="NCBI Taxonomy" id="10116"/>
    <lineage>
        <taxon>Eukaryota</taxon>
        <taxon>Metazoa</taxon>
        <taxon>Chordata</taxon>
        <taxon>Craniata</taxon>
        <taxon>Vertebrata</taxon>
        <taxon>Euteleostomi</taxon>
        <taxon>Mammalia</taxon>
        <taxon>Eutheria</taxon>
        <taxon>Euarchontoglires</taxon>
        <taxon>Glires</taxon>
        <taxon>Rodentia</taxon>
        <taxon>Myomorpha</taxon>
        <taxon>Muroidea</taxon>
        <taxon>Muridae</taxon>
        <taxon>Murinae</taxon>
        <taxon>Rattus</taxon>
    </lineage>
</organism>
<protein>
    <submittedName>
        <fullName evidence="1">RCG61733, isoform CRA_a</fullName>
    </submittedName>
</protein>
<dbReference type="Proteomes" id="UP000234681">
    <property type="component" value="Chromosome 6"/>
</dbReference>
<sequence length="127" mass="14030">MNGACRCSNGGRVSAGVVGRSPDPMRKLDKKCDENPRPFLAILVFKPHSSPCWKEGKSFRFWTVPHTHSWCLLQHHGREHHAVANVSDIPGSLGQAKGEVFYTGKSLHPRADLDMGELTRWAGALSL</sequence>